<dbReference type="PANTHER" id="PTHR30619">
    <property type="entry name" value="DNA INTERNALIZATION/COMPETENCE PROTEIN COMEC/REC2"/>
    <property type="match status" value="1"/>
</dbReference>
<dbReference type="InterPro" id="IPR052159">
    <property type="entry name" value="Competence_DNA_uptake"/>
</dbReference>
<organism evidence="2">
    <name type="scientific">freshwater metagenome</name>
    <dbReference type="NCBI Taxonomy" id="449393"/>
    <lineage>
        <taxon>unclassified sequences</taxon>
        <taxon>metagenomes</taxon>
        <taxon>ecological metagenomes</taxon>
    </lineage>
</organism>
<dbReference type="AlphaFoldDB" id="A0A6J6HCI6"/>
<dbReference type="InterPro" id="IPR035681">
    <property type="entry name" value="ComA-like_MBL"/>
</dbReference>
<dbReference type="InterPro" id="IPR036866">
    <property type="entry name" value="RibonucZ/Hydroxyglut_hydro"/>
</dbReference>
<gene>
    <name evidence="2" type="ORF">UFOPK1855_00399</name>
</gene>
<dbReference type="InterPro" id="IPR001279">
    <property type="entry name" value="Metallo-B-lactamas"/>
</dbReference>
<dbReference type="PANTHER" id="PTHR30619:SF1">
    <property type="entry name" value="RECOMBINATION PROTEIN 2"/>
    <property type="match status" value="1"/>
</dbReference>
<dbReference type="Pfam" id="PF00753">
    <property type="entry name" value="Lactamase_B"/>
    <property type="match status" value="1"/>
</dbReference>
<accession>A0A6J6HCI6</accession>
<evidence type="ECO:0000313" key="2">
    <source>
        <dbReference type="EMBL" id="CAB4610666.1"/>
    </source>
</evidence>
<proteinExistence type="predicted"/>
<dbReference type="EMBL" id="CAEZUW010000046">
    <property type="protein sequence ID" value="CAB4610666.1"/>
    <property type="molecule type" value="Genomic_DNA"/>
</dbReference>
<dbReference type="SMART" id="SM00849">
    <property type="entry name" value="Lactamase_B"/>
    <property type="match status" value="1"/>
</dbReference>
<dbReference type="Gene3D" id="3.60.15.10">
    <property type="entry name" value="Ribonuclease Z/Hydroxyacylglutathione hydrolase-like"/>
    <property type="match status" value="1"/>
</dbReference>
<dbReference type="CDD" id="cd07731">
    <property type="entry name" value="ComA-like_MBL-fold"/>
    <property type="match status" value="1"/>
</dbReference>
<feature type="domain" description="Metallo-beta-lactamase" evidence="1">
    <location>
        <begin position="44"/>
        <end position="217"/>
    </location>
</feature>
<protein>
    <submittedName>
        <fullName evidence="2">Unannotated protein</fullName>
    </submittedName>
</protein>
<reference evidence="2" key="1">
    <citation type="submission" date="2020-05" db="EMBL/GenBank/DDBJ databases">
        <authorList>
            <person name="Chiriac C."/>
            <person name="Salcher M."/>
            <person name="Ghai R."/>
            <person name="Kavagutti S V."/>
        </authorList>
    </citation>
    <scope>NUCLEOTIDE SEQUENCE</scope>
</reference>
<sequence length="290" mass="31143">MRKQAIAAIALVALAFVSFSGSAVARSQSWPGTDWQVVSCDVGQGDATVIRSSNQTMLIDVGRDPEPVANCLKNLGVSRIDVLLLTHFDADHVGGLAGVLDHVQVREALISPFDDERPMVAVSLGRLAQSKVSVSTAEVGDRGRLGDADWVVAAPEPRAAGAEDSNDASVILRVETRQWLLLAFADAGERAQMRTVRLRNSLLNRTAGKPLIVKVSHHGSADQYAELFEDLRPEVALISVGESNSYGHPTKRALEIFEKAGSAIFRTDQQGAVALTLVDGSLNVLTERER</sequence>
<name>A0A6J6HCI6_9ZZZZ</name>
<evidence type="ECO:0000259" key="1">
    <source>
        <dbReference type="SMART" id="SM00849"/>
    </source>
</evidence>
<dbReference type="SUPFAM" id="SSF56281">
    <property type="entry name" value="Metallo-hydrolase/oxidoreductase"/>
    <property type="match status" value="1"/>
</dbReference>